<name>A7K9Q9_9PHYC</name>
<dbReference type="KEGG" id="vg:5470304"/>
<evidence type="ECO:0000313" key="1">
    <source>
        <dbReference type="EMBL" id="ABT16783.1"/>
    </source>
</evidence>
<keyword evidence="2" id="KW-1185">Reference proteome</keyword>
<reference evidence="1 2" key="1">
    <citation type="submission" date="2006-09" db="EMBL/GenBank/DDBJ databases">
        <title>Sequence and annotation of the 288-kb ATCV-1 virus that infects an endosymbiotic Chlorella strain of the heliozoon Acanthocystis turfacea.</title>
        <authorList>
            <person name="Fitzgerald L.A."/>
            <person name="Graves M.V."/>
            <person name="Li X."/>
            <person name="Pfitzner A.J.P."/>
            <person name="Hartigan J."/>
            <person name="Van Etten J.L."/>
        </authorList>
    </citation>
    <scope>NUCLEOTIDE SEQUENCE [LARGE SCALE GENOMIC DNA]</scope>
    <source>
        <strain evidence="1 2">ATCV-1</strain>
    </source>
</reference>
<protein>
    <submittedName>
        <fullName evidence="1">Uncharacterized protein Z649L</fullName>
    </submittedName>
</protein>
<dbReference type="Proteomes" id="UP000202420">
    <property type="component" value="Segment"/>
</dbReference>
<organism evidence="1 2">
    <name type="scientific">Chlorovirus heliozoae</name>
    <dbReference type="NCBI Taxonomy" id="322019"/>
    <lineage>
        <taxon>Viruses</taxon>
        <taxon>Varidnaviria</taxon>
        <taxon>Bamfordvirae</taxon>
        <taxon>Nucleocytoviricota</taxon>
        <taxon>Megaviricetes</taxon>
        <taxon>Algavirales</taxon>
        <taxon>Phycodnaviridae</taxon>
        <taxon>Chlorovirus</taxon>
    </lineage>
</organism>
<dbReference type="RefSeq" id="YP_001427130.1">
    <property type="nucleotide sequence ID" value="NC_008724.1"/>
</dbReference>
<proteinExistence type="predicted"/>
<sequence length="1433" mass="148405">MSSEETARSIGGPFPLNATFRDVFEESRYSPLEMGQLHLAPSASAGTGDPNAKKCFTEAELAQKCPSLLYTPPPPPKIPTQCVPYTQVEFGDGYVKEFGDVDSGGFAPLIPASKIEKYTTVTCPLQGNLPLKDNDPTMIKAGGVEFSLLSRVAQAVYSIKYNGKEFLNVPNGTMFSTAAINVPKGTSDKLTRVGEASAAANVKTTSKVLKVAASVNTAYTQVQASYTSPPGTMVDGKKVEANSTLSSTTIEKRVAIADNRVVRYQTSIEARDPFVSGRFNVPTFALKPEFSKIFVYKKSTNSWTTPAEAKLSFDQDALAFIFTTTDHTNAMGVRVVDFPKPTSFGSKFNNTFHTYIVRSLASIAVASALTVGTRGGNADGIFAPAGKYCVTQDFVFGTLEYVQNLLNKVLGASSGSCPVVQCPTAPAGTQIVPGTIKSVGSADNFSVQYPGPTGEVIIRGITKPAHNFKVGENVDVMVELPSWQVKNVMKKGVNPAPVPTPAAGNAVVAGKIVAVPSNSVFLVSYFAGGVDQIKSVGKANHGFTMGQDVFVVTKPAPGHEFITALAAKPAAGAVPVQLPANDVKIGKVTAVVDGNKVTLSYIAGGRTRLQTVSKPNHGFAVGQAVYVVTKPAPDHSYLSVMAIPSSGTTPVPAGTPAGTLAGYDVKNGTITAVPSSSVFIVSYFAGGANQMKSVGKANHGFTQGQAVFVITKPAPDHSFVTAVATKPVAGFVPVQLPANDVKIGKVTAVTNANQVTITYTAAGKVQTKTVNKPNHGFAVGQSVYVTLSLPPTQAFLGVSAIPAGAPTPAPVPAGTPAGTLAGYDVKNGTITAVPSSSVFIVSYFAGGANQMKSVGKANHGFTQGQAVFVVTKPAPSHAFVTAVATKPAAGFVPVQLPANDVKMGKVTAVVNANQVTITYTAAGKVQTKTVNKPTHGFAVGQSVYVTVSLPPAHTFLGVSAIPAGASSPAPVPTVPAGTPAGTLVGYDVKNGTVTAVLNKDVYIVSYFAGGATQIKSVGKANHGFKRGQAVFVITKPAPDHSFVTAVATKPVAGFVPVQLPANDVKIGKVAAVINANQVTVTYMAAGKNQTKTVNKTRHGFKVGQSVYVTVTPPPTQAFLGVSAIPSAVPATATVVKSGKVVAVNGKDRVSITYMAGGKTLRKTVNKVNHGFKNGQTVYVVHKRAAPYAFVSVSATRPTTVPKPAPVPVPKPSTDLVKTGKVVAIGGKDRVSITYMAGGKTLRKTVNKVNHGFKNGQTVYVVHRRAAPYAFVSVSATKPGSPPAPTPTPAGTLAGYDVKNGKIAAVLTKDVYIVSYFAGGANQLKSVGKANHGFKKDQAVFVITKPAPSHAFVTAVATKPAAGSKPAQLPANDVKMGKVTKVVDANKVTITYTAAGKAQTKTVNKTKHGLKVGQSVYVTISPPPAQAFLAVNAA</sequence>
<accession>A7K9Q9</accession>
<evidence type="ECO:0000313" key="2">
    <source>
        <dbReference type="Proteomes" id="UP000202420"/>
    </source>
</evidence>
<dbReference type="EMBL" id="EF101928">
    <property type="protein sequence ID" value="ABT16783.1"/>
    <property type="molecule type" value="Genomic_DNA"/>
</dbReference>
<gene>
    <name evidence="1" type="primary">Z649L</name>
    <name evidence="1" type="ORF">ATCV1_Z649L</name>
</gene>
<dbReference type="GeneID" id="5470304"/>